<evidence type="ECO:0000313" key="2">
    <source>
        <dbReference type="EMBL" id="KAF7296292.1"/>
    </source>
</evidence>
<accession>A0A8H6SDH3</accession>
<comment type="caution">
    <text evidence="2">The sequence shown here is derived from an EMBL/GenBank/DDBJ whole genome shotgun (WGS) entry which is preliminary data.</text>
</comment>
<feature type="compositionally biased region" description="Polar residues" evidence="1">
    <location>
        <begin position="110"/>
        <end position="125"/>
    </location>
</feature>
<sequence>MAAERSGDGLEVCLCKVRMLLPAARGLRKCVWLNLSLDADSADTAERQAAPTPTHPSATSTAVTLKHDHLALQLTRGFFHGLRARPDACMNCSTGRRRRGNGVRRPIRGPSTSQSRHVPSLAQTPASPPGRLHHLPSPLLIQWLLHRLLLRVGRVQMYIFLADRRHSRRARVCTLHALSSHRLDADDSSNRSIPHLMGIRGTHKGRVMGVARRVFERLESTSWLWPFVVQDHVRSMPSTTAASSALSRSHGGTVKGRWVDGTTIVH</sequence>
<evidence type="ECO:0000256" key="1">
    <source>
        <dbReference type="SAM" id="MobiDB-lite"/>
    </source>
</evidence>
<protein>
    <submittedName>
        <fullName evidence="2">Uncharacterized protein</fullName>
    </submittedName>
</protein>
<gene>
    <name evidence="2" type="ORF">HMN09_01098800</name>
</gene>
<evidence type="ECO:0000313" key="3">
    <source>
        <dbReference type="Proteomes" id="UP000613580"/>
    </source>
</evidence>
<feature type="compositionally biased region" description="Basic residues" evidence="1">
    <location>
        <begin position="95"/>
        <end position="107"/>
    </location>
</feature>
<feature type="region of interest" description="Disordered" evidence="1">
    <location>
        <begin position="90"/>
        <end position="130"/>
    </location>
</feature>
<dbReference type="Proteomes" id="UP000613580">
    <property type="component" value="Unassembled WGS sequence"/>
</dbReference>
<reference evidence="2" key="1">
    <citation type="submission" date="2020-05" db="EMBL/GenBank/DDBJ databases">
        <title>Mycena genomes resolve the evolution of fungal bioluminescence.</title>
        <authorList>
            <person name="Tsai I.J."/>
        </authorList>
    </citation>
    <scope>NUCLEOTIDE SEQUENCE</scope>
    <source>
        <strain evidence="2">110903Hualien_Pintung</strain>
    </source>
</reference>
<dbReference type="AlphaFoldDB" id="A0A8H6SDH3"/>
<dbReference type="EMBL" id="JACAZE010000017">
    <property type="protein sequence ID" value="KAF7296292.1"/>
    <property type="molecule type" value="Genomic_DNA"/>
</dbReference>
<organism evidence="2 3">
    <name type="scientific">Mycena chlorophos</name>
    <name type="common">Agaric fungus</name>
    <name type="synonym">Agaricus chlorophos</name>
    <dbReference type="NCBI Taxonomy" id="658473"/>
    <lineage>
        <taxon>Eukaryota</taxon>
        <taxon>Fungi</taxon>
        <taxon>Dikarya</taxon>
        <taxon>Basidiomycota</taxon>
        <taxon>Agaricomycotina</taxon>
        <taxon>Agaricomycetes</taxon>
        <taxon>Agaricomycetidae</taxon>
        <taxon>Agaricales</taxon>
        <taxon>Marasmiineae</taxon>
        <taxon>Mycenaceae</taxon>
        <taxon>Mycena</taxon>
    </lineage>
</organism>
<name>A0A8H6SDH3_MYCCL</name>
<proteinExistence type="predicted"/>
<keyword evidence="3" id="KW-1185">Reference proteome</keyword>